<protein>
    <submittedName>
        <fullName evidence="2">Uncharacterized protein</fullName>
    </submittedName>
</protein>
<sequence length="90" mass="9524">MPQRISFTELDPQVINGPISLDSDSLVSSGPACGDGLQRLDLLTSNDKPQGTDPNASSSSSRRPSAALLFLRPSRVSPQHNVHNDAEKAG</sequence>
<dbReference type="EMBL" id="SRLO01000727">
    <property type="protein sequence ID" value="TNN47707.1"/>
    <property type="molecule type" value="Genomic_DNA"/>
</dbReference>
<proteinExistence type="predicted"/>
<evidence type="ECO:0000313" key="2">
    <source>
        <dbReference type="EMBL" id="TNN47707.1"/>
    </source>
</evidence>
<feature type="compositionally biased region" description="Low complexity" evidence="1">
    <location>
        <begin position="54"/>
        <end position="65"/>
    </location>
</feature>
<accession>A0A4Z2G2G8</accession>
<dbReference type="AlphaFoldDB" id="A0A4Z2G2G8"/>
<feature type="region of interest" description="Disordered" evidence="1">
    <location>
        <begin position="71"/>
        <end position="90"/>
    </location>
</feature>
<name>A0A4Z2G2G8_9TELE</name>
<feature type="region of interest" description="Disordered" evidence="1">
    <location>
        <begin position="20"/>
        <end position="65"/>
    </location>
</feature>
<reference evidence="2 3" key="1">
    <citation type="submission" date="2019-03" db="EMBL/GenBank/DDBJ databases">
        <title>First draft genome of Liparis tanakae, snailfish: a comprehensive survey of snailfish specific genes.</title>
        <authorList>
            <person name="Kim W."/>
            <person name="Song I."/>
            <person name="Jeong J.-H."/>
            <person name="Kim D."/>
            <person name="Kim S."/>
            <person name="Ryu S."/>
            <person name="Song J.Y."/>
            <person name="Lee S.K."/>
        </authorList>
    </citation>
    <scope>NUCLEOTIDE SEQUENCE [LARGE SCALE GENOMIC DNA]</scope>
    <source>
        <tissue evidence="2">Muscle</tissue>
    </source>
</reference>
<dbReference type="Proteomes" id="UP000314294">
    <property type="component" value="Unassembled WGS sequence"/>
</dbReference>
<gene>
    <name evidence="2" type="ORF">EYF80_042084</name>
</gene>
<comment type="caution">
    <text evidence="2">The sequence shown here is derived from an EMBL/GenBank/DDBJ whole genome shotgun (WGS) entry which is preliminary data.</text>
</comment>
<evidence type="ECO:0000313" key="3">
    <source>
        <dbReference type="Proteomes" id="UP000314294"/>
    </source>
</evidence>
<keyword evidence="3" id="KW-1185">Reference proteome</keyword>
<feature type="compositionally biased region" description="Polar residues" evidence="1">
    <location>
        <begin position="43"/>
        <end position="53"/>
    </location>
</feature>
<evidence type="ECO:0000256" key="1">
    <source>
        <dbReference type="SAM" id="MobiDB-lite"/>
    </source>
</evidence>
<organism evidence="2 3">
    <name type="scientific">Liparis tanakae</name>
    <name type="common">Tanaka's snailfish</name>
    <dbReference type="NCBI Taxonomy" id="230148"/>
    <lineage>
        <taxon>Eukaryota</taxon>
        <taxon>Metazoa</taxon>
        <taxon>Chordata</taxon>
        <taxon>Craniata</taxon>
        <taxon>Vertebrata</taxon>
        <taxon>Euteleostomi</taxon>
        <taxon>Actinopterygii</taxon>
        <taxon>Neopterygii</taxon>
        <taxon>Teleostei</taxon>
        <taxon>Neoteleostei</taxon>
        <taxon>Acanthomorphata</taxon>
        <taxon>Eupercaria</taxon>
        <taxon>Perciformes</taxon>
        <taxon>Cottioidei</taxon>
        <taxon>Cottales</taxon>
        <taxon>Liparidae</taxon>
        <taxon>Liparis</taxon>
    </lineage>
</organism>